<organism evidence="1 2">
    <name type="scientific">Acipenser ruthenus</name>
    <name type="common">Sterlet sturgeon</name>
    <dbReference type="NCBI Taxonomy" id="7906"/>
    <lineage>
        <taxon>Eukaryota</taxon>
        <taxon>Metazoa</taxon>
        <taxon>Chordata</taxon>
        <taxon>Craniata</taxon>
        <taxon>Vertebrata</taxon>
        <taxon>Euteleostomi</taxon>
        <taxon>Actinopterygii</taxon>
        <taxon>Chondrostei</taxon>
        <taxon>Acipenseriformes</taxon>
        <taxon>Acipenseridae</taxon>
        <taxon>Acipenser</taxon>
    </lineage>
</organism>
<dbReference type="Gene3D" id="3.30.70.1820">
    <property type="entry name" value="L1 transposable element, RRM domain"/>
    <property type="match status" value="1"/>
</dbReference>
<gene>
    <name evidence="1" type="ORF">EOD39_17394</name>
</gene>
<keyword evidence="2" id="KW-1185">Reference proteome</keyword>
<protein>
    <submittedName>
        <fullName evidence="1">Uncharacterized protein</fullName>
    </submittedName>
</protein>
<dbReference type="Proteomes" id="UP000289886">
    <property type="component" value="Unassembled WGS sequence"/>
</dbReference>
<comment type="caution">
    <text evidence="1">The sequence shown here is derived from an EMBL/GenBank/DDBJ whole genome shotgun (WGS) entry which is preliminary data.</text>
</comment>
<evidence type="ECO:0000313" key="2">
    <source>
        <dbReference type="Proteomes" id="UP000289886"/>
    </source>
</evidence>
<dbReference type="AlphaFoldDB" id="A0A444V3I2"/>
<sequence length="138" mass="16112">MEDSRIRGERLLTYLLKKEKLLTEGCEEIENRARRNNLRIYGVPEGTERENLIQFTKTFLKELLKLPPDLELNIERAHRSLLSRPADPNAPPRLKVFLDDGMKIFHSAWEALEGLQHLGISAKLSEPERFERELHRIG</sequence>
<evidence type="ECO:0000313" key="1">
    <source>
        <dbReference type="EMBL" id="RXM94975.1"/>
    </source>
</evidence>
<accession>A0A444V3I2</accession>
<dbReference type="InterPro" id="IPR004244">
    <property type="entry name" value="Transposase_22"/>
</dbReference>
<name>A0A444V3I2_ACIRT</name>
<dbReference type="PANTHER" id="PTHR11505">
    <property type="entry name" value="L1 TRANSPOSABLE ELEMENT-RELATED"/>
    <property type="match status" value="1"/>
</dbReference>
<dbReference type="EMBL" id="SCEB01002794">
    <property type="protein sequence ID" value="RXM94975.1"/>
    <property type="molecule type" value="Genomic_DNA"/>
</dbReference>
<proteinExistence type="predicted"/>
<reference evidence="1 2" key="1">
    <citation type="submission" date="2019-01" db="EMBL/GenBank/DDBJ databases">
        <title>Draft Genome and Complete Hox-Cluster Characterization of the Sterlet Sturgeon (Acipenser ruthenus).</title>
        <authorList>
            <person name="Wei Q."/>
        </authorList>
    </citation>
    <scope>NUCLEOTIDE SEQUENCE [LARGE SCALE GENOMIC DNA]</scope>
    <source>
        <strain evidence="1">WHYD16114868_AA</strain>
        <tissue evidence="1">Blood</tissue>
    </source>
</reference>